<feature type="transmembrane region" description="Helical" evidence="10">
    <location>
        <begin position="213"/>
        <end position="235"/>
    </location>
</feature>
<evidence type="ECO:0000256" key="3">
    <source>
        <dbReference type="ARBA" id="ARBA00022692"/>
    </source>
</evidence>
<name>A0ABM0MI67_SACKO</name>
<organism evidence="12 13">
    <name type="scientific">Saccoglossus kowalevskii</name>
    <name type="common">Acorn worm</name>
    <dbReference type="NCBI Taxonomy" id="10224"/>
    <lineage>
        <taxon>Eukaryota</taxon>
        <taxon>Metazoa</taxon>
        <taxon>Hemichordata</taxon>
        <taxon>Enteropneusta</taxon>
        <taxon>Harrimaniidae</taxon>
        <taxon>Saccoglossus</taxon>
    </lineage>
</organism>
<feature type="transmembrane region" description="Helical" evidence="10">
    <location>
        <begin position="115"/>
        <end position="140"/>
    </location>
</feature>
<feature type="transmembrane region" description="Helical" evidence="10">
    <location>
        <begin position="86"/>
        <end position="109"/>
    </location>
</feature>
<comment type="subcellular location">
    <subcellularLocation>
        <location evidence="1">Membrane</location>
        <topology evidence="1">Multi-pass membrane protein</topology>
    </subcellularLocation>
</comment>
<evidence type="ECO:0000256" key="7">
    <source>
        <dbReference type="ARBA" id="ARBA00023170"/>
    </source>
</evidence>
<dbReference type="PRINTS" id="PR00237">
    <property type="entry name" value="GPCRRHODOPSN"/>
</dbReference>
<dbReference type="InterPro" id="IPR000276">
    <property type="entry name" value="GPCR_Rhodpsn"/>
</dbReference>
<dbReference type="PANTHER" id="PTHR24235">
    <property type="entry name" value="NEUROPEPTIDE Y RECEPTOR"/>
    <property type="match status" value="1"/>
</dbReference>
<proteinExistence type="inferred from homology"/>
<comment type="similarity">
    <text evidence="2 9">Belongs to the G-protein coupled receptor 1 family.</text>
</comment>
<dbReference type="RefSeq" id="XP_006819708.1">
    <property type="nucleotide sequence ID" value="XM_006819645.1"/>
</dbReference>
<keyword evidence="6 10" id="KW-0472">Membrane</keyword>
<feature type="transmembrane region" description="Helical" evidence="10">
    <location>
        <begin position="312"/>
        <end position="334"/>
    </location>
</feature>
<dbReference type="Proteomes" id="UP000694865">
    <property type="component" value="Unplaced"/>
</dbReference>
<evidence type="ECO:0000256" key="1">
    <source>
        <dbReference type="ARBA" id="ARBA00004141"/>
    </source>
</evidence>
<dbReference type="Pfam" id="PF00001">
    <property type="entry name" value="7tm_1"/>
    <property type="match status" value="1"/>
</dbReference>
<dbReference type="PANTHER" id="PTHR24235:SF29">
    <property type="entry name" value="GH23382P"/>
    <property type="match status" value="1"/>
</dbReference>
<evidence type="ECO:0000256" key="10">
    <source>
        <dbReference type="SAM" id="Phobius"/>
    </source>
</evidence>
<dbReference type="InterPro" id="IPR017452">
    <property type="entry name" value="GPCR_Rhodpsn_7TM"/>
</dbReference>
<keyword evidence="7 9" id="KW-0675">Receptor</keyword>
<evidence type="ECO:0000313" key="12">
    <source>
        <dbReference type="Proteomes" id="UP000694865"/>
    </source>
</evidence>
<evidence type="ECO:0000256" key="4">
    <source>
        <dbReference type="ARBA" id="ARBA00022989"/>
    </source>
</evidence>
<evidence type="ECO:0000256" key="5">
    <source>
        <dbReference type="ARBA" id="ARBA00023040"/>
    </source>
</evidence>
<dbReference type="Gene3D" id="1.20.1070.10">
    <property type="entry name" value="Rhodopsin 7-helix transmembrane proteins"/>
    <property type="match status" value="1"/>
</dbReference>
<evidence type="ECO:0000256" key="2">
    <source>
        <dbReference type="ARBA" id="ARBA00010663"/>
    </source>
</evidence>
<keyword evidence="5 9" id="KW-0297">G-protein coupled receptor</keyword>
<evidence type="ECO:0000256" key="8">
    <source>
        <dbReference type="ARBA" id="ARBA00023224"/>
    </source>
</evidence>
<feature type="transmembrane region" description="Helical" evidence="10">
    <location>
        <begin position="161"/>
        <end position="179"/>
    </location>
</feature>
<evidence type="ECO:0000256" key="9">
    <source>
        <dbReference type="RuleBase" id="RU000688"/>
    </source>
</evidence>
<feature type="transmembrane region" description="Helical" evidence="10">
    <location>
        <begin position="49"/>
        <end position="74"/>
    </location>
</feature>
<feature type="transmembrane region" description="Helical" evidence="10">
    <location>
        <begin position="272"/>
        <end position="292"/>
    </location>
</feature>
<dbReference type="PRINTS" id="PR01012">
    <property type="entry name" value="NRPEPTIDEYR"/>
</dbReference>
<feature type="domain" description="G-protein coupled receptors family 1 profile" evidence="11">
    <location>
        <begin position="65"/>
        <end position="331"/>
    </location>
</feature>
<dbReference type="PROSITE" id="PS00237">
    <property type="entry name" value="G_PROTEIN_RECEP_F1_1"/>
    <property type="match status" value="1"/>
</dbReference>
<dbReference type="PROSITE" id="PS50262">
    <property type="entry name" value="G_PROTEIN_RECEP_F1_2"/>
    <property type="match status" value="1"/>
</dbReference>
<dbReference type="InterPro" id="IPR000611">
    <property type="entry name" value="NPY_rcpt"/>
</dbReference>
<keyword evidence="12" id="KW-1185">Reference proteome</keyword>
<dbReference type="GeneID" id="102806600"/>
<accession>A0ABM0MI67</accession>
<reference evidence="13" key="1">
    <citation type="submission" date="2025-08" db="UniProtKB">
        <authorList>
            <consortium name="RefSeq"/>
        </authorList>
    </citation>
    <scope>IDENTIFICATION</scope>
    <source>
        <tissue evidence="13">Testes</tissue>
    </source>
</reference>
<evidence type="ECO:0000256" key="6">
    <source>
        <dbReference type="ARBA" id="ARBA00023136"/>
    </source>
</evidence>
<keyword evidence="8 9" id="KW-0807">Transducer</keyword>
<keyword evidence="4 10" id="KW-1133">Transmembrane helix</keyword>
<evidence type="ECO:0000259" key="11">
    <source>
        <dbReference type="PROSITE" id="PS50262"/>
    </source>
</evidence>
<dbReference type="SUPFAM" id="SSF81321">
    <property type="entry name" value="Family A G protein-coupled receptor-like"/>
    <property type="match status" value="1"/>
</dbReference>
<evidence type="ECO:0000313" key="13">
    <source>
        <dbReference type="RefSeq" id="XP_006819708.1"/>
    </source>
</evidence>
<gene>
    <name evidence="13" type="primary">LOC102806600</name>
</gene>
<keyword evidence="3 9" id="KW-0812">Transmembrane</keyword>
<protein>
    <submittedName>
        <fullName evidence="13">Prokineticin receptor 2-like</fullName>
    </submittedName>
</protein>
<sequence length="377" mass="43435">MDVQQAYALFNSSAFNHADWRLPDFDDLYGNYYYGEYNNLPVVPTAAKIVLTVIFVLIFLVCGFGNSLLCFTIFRLKRLRTVTNLFIASLAVSDALVAIICAPLTLYYYLEQNWIFGSILCTIVGTVKVVSLNVSVNTLLVIAMERYYVIYHPLTPRLQKCAVVIIIVSIWVVSLLVSLPTPLYTVVSSGFDINGNLLQYCGEFWEHLHSAQAYIVFLCVFEYLIPMTIMTMAYVSIVRKVWFRHAPGESVALRTRQQQRDFRFNNNKKKTIRMLITVVISFGICWGPYHAYNVTINFYQDVLFFKKNNMTLFYIVEVIAMSNCILNTIVYFLMNETYRKETMILIAYIPGFKRFVNGANIMTMNTAQSTFTIRPRM</sequence>